<comment type="caution">
    <text evidence="2">The sequence shown here is derived from an EMBL/GenBank/DDBJ whole genome shotgun (WGS) entry which is preliminary data.</text>
</comment>
<dbReference type="InterPro" id="IPR011066">
    <property type="entry name" value="MscS_channel_C_sf"/>
</dbReference>
<evidence type="ECO:0000313" key="2">
    <source>
        <dbReference type="EMBL" id="GAG36636.1"/>
    </source>
</evidence>
<gene>
    <name evidence="2" type="ORF">S01H1_65383</name>
</gene>
<dbReference type="Gene3D" id="3.30.70.100">
    <property type="match status" value="1"/>
</dbReference>
<evidence type="ECO:0000259" key="1">
    <source>
        <dbReference type="Pfam" id="PF21082"/>
    </source>
</evidence>
<sequence>QSEIENVGRRPYIRRAVTIELPSDTASAKVKRALEILRKILENHEGMAEDYPPRVFLRDVNEGSVGIFMIYWYHPPAYWDFLAFSERVTLQMSEQFEAEGISFAAPALTVHMPPDEKSHEQR</sequence>
<dbReference type="AlphaFoldDB" id="X0YII8"/>
<proteinExistence type="predicted"/>
<protein>
    <recommendedName>
        <fullName evidence="1">Mechanosensitive ion channel MscS C-terminal domain-containing protein</fullName>
    </recommendedName>
</protein>
<dbReference type="SUPFAM" id="SSF82689">
    <property type="entry name" value="Mechanosensitive channel protein MscS (YggB), C-terminal domain"/>
    <property type="match status" value="1"/>
</dbReference>
<accession>X0YII8</accession>
<feature type="domain" description="Mechanosensitive ion channel MscS C-terminal" evidence="1">
    <location>
        <begin position="17"/>
        <end position="103"/>
    </location>
</feature>
<dbReference type="InterPro" id="IPR049278">
    <property type="entry name" value="MS_channel_C"/>
</dbReference>
<organism evidence="2">
    <name type="scientific">marine sediment metagenome</name>
    <dbReference type="NCBI Taxonomy" id="412755"/>
    <lineage>
        <taxon>unclassified sequences</taxon>
        <taxon>metagenomes</taxon>
        <taxon>ecological metagenomes</taxon>
    </lineage>
</organism>
<dbReference type="GO" id="GO:0016020">
    <property type="term" value="C:membrane"/>
    <property type="evidence" value="ECO:0007669"/>
    <property type="project" value="InterPro"/>
</dbReference>
<reference evidence="2" key="1">
    <citation type="journal article" date="2014" name="Front. Microbiol.">
        <title>High frequency of phylogenetically diverse reductive dehalogenase-homologous genes in deep subseafloor sedimentary metagenomes.</title>
        <authorList>
            <person name="Kawai M."/>
            <person name="Futagami T."/>
            <person name="Toyoda A."/>
            <person name="Takaki Y."/>
            <person name="Nishi S."/>
            <person name="Hori S."/>
            <person name="Arai W."/>
            <person name="Tsubouchi T."/>
            <person name="Morono Y."/>
            <person name="Uchiyama I."/>
            <person name="Ito T."/>
            <person name="Fujiyama A."/>
            <person name="Inagaki F."/>
            <person name="Takami H."/>
        </authorList>
    </citation>
    <scope>NUCLEOTIDE SEQUENCE</scope>
    <source>
        <strain evidence="2">Expedition CK06-06</strain>
    </source>
</reference>
<dbReference type="Pfam" id="PF21082">
    <property type="entry name" value="MS_channel_3rd"/>
    <property type="match status" value="1"/>
</dbReference>
<dbReference type="EMBL" id="BARS01043159">
    <property type="protein sequence ID" value="GAG36636.1"/>
    <property type="molecule type" value="Genomic_DNA"/>
</dbReference>
<feature type="non-terminal residue" evidence="2">
    <location>
        <position position="1"/>
    </location>
</feature>
<name>X0YII8_9ZZZZ</name>